<proteinExistence type="predicted"/>
<protein>
    <submittedName>
        <fullName evidence="1">Uncharacterized protein</fullName>
    </submittedName>
</protein>
<evidence type="ECO:0000313" key="1">
    <source>
        <dbReference type="EMBL" id="ENZ79592.1"/>
    </source>
</evidence>
<dbReference type="EMBL" id="APMQ01000001">
    <property type="protein sequence ID" value="ENZ79592.1"/>
    <property type="molecule type" value="Genomic_DNA"/>
</dbReference>
<gene>
    <name evidence="1" type="ORF">OR214_00008</name>
</gene>
<name>R0EE36_RALPI</name>
<comment type="caution">
    <text evidence="1">The sequence shown here is derived from an EMBL/GenBank/DDBJ whole genome shotgun (WGS) entry which is preliminary data.</text>
</comment>
<reference evidence="1 2" key="1">
    <citation type="journal article" date="2013" name="Genome Announc.">
        <title>Draft Genome Sequence for Ralstonia sp. Strain OR214, a Bacterium with Potential for Bioremediation.</title>
        <authorList>
            <person name="Utturkar S.M."/>
            <person name="Bollmann A."/>
            <person name="Brzoska R.M."/>
            <person name="Klingeman D.M."/>
            <person name="Epstein S.E."/>
            <person name="Palumbo A.V."/>
            <person name="Brown S.D."/>
        </authorList>
    </citation>
    <scope>NUCLEOTIDE SEQUENCE [LARGE SCALE GENOMIC DNA]</scope>
    <source>
        <strain evidence="1 2">OR214</strain>
    </source>
</reference>
<evidence type="ECO:0000313" key="2">
    <source>
        <dbReference type="Proteomes" id="UP000013280"/>
    </source>
</evidence>
<dbReference type="PATRIC" id="fig|1264675.3.peg.7"/>
<accession>R0EE36</accession>
<sequence precursor="true">MSNQKIYVMLATCAFMALVLAVAAAWRVKHERMTVDEMEQDQRSDRTRF</sequence>
<dbReference type="RefSeq" id="WP_004625982.1">
    <property type="nucleotide sequence ID" value="NZ_APMQ01000001.1"/>
</dbReference>
<dbReference type="AlphaFoldDB" id="R0EE36"/>
<organism evidence="1 2">
    <name type="scientific">Ralstonia pickettii OR214</name>
    <dbReference type="NCBI Taxonomy" id="1264675"/>
    <lineage>
        <taxon>Bacteria</taxon>
        <taxon>Pseudomonadati</taxon>
        <taxon>Pseudomonadota</taxon>
        <taxon>Betaproteobacteria</taxon>
        <taxon>Burkholderiales</taxon>
        <taxon>Burkholderiaceae</taxon>
        <taxon>Ralstonia</taxon>
    </lineage>
</organism>
<dbReference type="Proteomes" id="UP000013280">
    <property type="component" value="Unassembled WGS sequence"/>
</dbReference>